<dbReference type="Proteomes" id="UP001204144">
    <property type="component" value="Unassembled WGS sequence"/>
</dbReference>
<proteinExistence type="predicted"/>
<sequence>MTEKILEGKLLLYSETGMEGGYLSIQDKNFIKLASPTFGVTNGNKVWDKNNISRFGQITNAEVLINSEWLQLPDPIWKDEDFEISSLYRGEINGDMNADKRLAEKYNFKIKYSVERLNEKYGQGNWKIDKNLPNVILKDGTRLHFGDTPTTIPSRPYGISQFAKTRATVNWSDGQIEHKVLSDNLLIEQSDYKGLHMLKDKDILKVLDLKTKNIICEGQLNEIPLIVFSQTKKGHFDQDKTRSWEQYFSDNYYAKIARNKTAAQIE</sequence>
<evidence type="ECO:0000313" key="1">
    <source>
        <dbReference type="EMBL" id="MCP9764325.1"/>
    </source>
</evidence>
<keyword evidence="2" id="KW-1185">Reference proteome</keyword>
<reference evidence="1 2" key="1">
    <citation type="submission" date="2018-11" db="EMBL/GenBank/DDBJ databases">
        <title>Novel bacteria species description.</title>
        <authorList>
            <person name="Han J.-H."/>
        </authorList>
    </citation>
    <scope>NUCLEOTIDE SEQUENCE [LARGE SCALE GENOMIC DNA]</scope>
    <source>
        <strain evidence="1 2">KCTC23259</strain>
    </source>
</reference>
<name>A0AAE3H7A1_9BACT</name>
<gene>
    <name evidence="1" type="ORF">EGI31_15370</name>
</gene>
<dbReference type="AlphaFoldDB" id="A0AAE3H7A1"/>
<protein>
    <submittedName>
        <fullName evidence="1">Uncharacterized protein</fullName>
    </submittedName>
</protein>
<dbReference type="RefSeq" id="WP_255038010.1">
    <property type="nucleotide sequence ID" value="NZ_RJUF01000162.1"/>
</dbReference>
<organism evidence="1 2">
    <name type="scientific">Lacihabitans soyangensis</name>
    <dbReference type="NCBI Taxonomy" id="869394"/>
    <lineage>
        <taxon>Bacteria</taxon>
        <taxon>Pseudomonadati</taxon>
        <taxon>Bacteroidota</taxon>
        <taxon>Cytophagia</taxon>
        <taxon>Cytophagales</taxon>
        <taxon>Leadbetterellaceae</taxon>
        <taxon>Lacihabitans</taxon>
    </lineage>
</organism>
<accession>A0AAE3H7A1</accession>
<comment type="caution">
    <text evidence="1">The sequence shown here is derived from an EMBL/GenBank/DDBJ whole genome shotgun (WGS) entry which is preliminary data.</text>
</comment>
<evidence type="ECO:0000313" key="2">
    <source>
        <dbReference type="Proteomes" id="UP001204144"/>
    </source>
</evidence>
<dbReference type="EMBL" id="RJUF01000162">
    <property type="protein sequence ID" value="MCP9764325.1"/>
    <property type="molecule type" value="Genomic_DNA"/>
</dbReference>